<name>A0ABU1AI84_9BACT</name>
<organism evidence="2 3">
    <name type="scientific">Thalassobacterium sedimentorum</name>
    <dbReference type="NCBI Taxonomy" id="3041258"/>
    <lineage>
        <taxon>Bacteria</taxon>
        <taxon>Pseudomonadati</taxon>
        <taxon>Verrucomicrobiota</taxon>
        <taxon>Opitutia</taxon>
        <taxon>Puniceicoccales</taxon>
        <taxon>Coraliomargaritaceae</taxon>
        <taxon>Thalassobacterium</taxon>
    </lineage>
</organism>
<dbReference type="InterPro" id="IPR019734">
    <property type="entry name" value="TPR_rpt"/>
</dbReference>
<sequence>MTRNKKPVVIVAIVLAAFIFIPLLLLLATRLGGSSGSHFGGGTASTVQHETDVADFDLRQLASKVEQLVEQDLAAALRQGDVSLDFMSSLKRDVSQGQEAMQRGQLERASEYFTKALEVAESELSALALADQARMLNDSTYADLQRLEYLKSAFENTYREAVETYNTALRALNVGDYQASVNDFEMTGAILGDMEARAIQQIAGLLDTAQQSLEDYKLTAARNAYESVLKLDAANVAATEGLVMLTALEGIAEEVKAIRALEASGDFEEALAELERLAAENPQNPFIRSQRTSLEARILERDYQALLAASVAAEQAEDFSRAITSLEAALKLKSTAEQQARLANLQNKDKAVRLEVLLADGYDALRAGRYEAARMHYKEAVALAPDSKEARTGLEKASSLYLANIRYSQNVAAAAKYIKEGRYPLAAKLFNEAMSSRPSNVAPSQQAEEARIRASLQAQSEEVNVTIESDKRTYVSIIGVLPPDRFKTEELKLFPDVYKVRGTRSGYKSVEFEFKVDANKPNFTITVECTEKI</sequence>
<dbReference type="RefSeq" id="WP_308984994.1">
    <property type="nucleotide sequence ID" value="NZ_JARXIC010000012.1"/>
</dbReference>
<reference evidence="2 3" key="1">
    <citation type="submission" date="2023-04" db="EMBL/GenBank/DDBJ databases">
        <title>A novel bacteria isolated from coastal sediment.</title>
        <authorList>
            <person name="Liu X.-J."/>
            <person name="Du Z.-J."/>
        </authorList>
    </citation>
    <scope>NUCLEOTIDE SEQUENCE [LARGE SCALE GENOMIC DNA]</scope>
    <source>
        <strain evidence="2 3">SDUM461004</strain>
    </source>
</reference>
<accession>A0ABU1AI84</accession>
<keyword evidence="3" id="KW-1185">Reference proteome</keyword>
<dbReference type="Proteomes" id="UP001243717">
    <property type="component" value="Unassembled WGS sequence"/>
</dbReference>
<gene>
    <name evidence="2" type="ORF">QEH59_08805</name>
</gene>
<proteinExistence type="predicted"/>
<dbReference type="Gene3D" id="1.25.40.10">
    <property type="entry name" value="Tetratricopeptide repeat domain"/>
    <property type="match status" value="1"/>
</dbReference>
<keyword evidence="1" id="KW-0802">TPR repeat</keyword>
<evidence type="ECO:0000256" key="1">
    <source>
        <dbReference type="PROSITE-ProRule" id="PRU00339"/>
    </source>
</evidence>
<protein>
    <submittedName>
        <fullName evidence="2">Tetratricopeptide repeat protein</fullName>
    </submittedName>
</protein>
<evidence type="ECO:0000313" key="3">
    <source>
        <dbReference type="Proteomes" id="UP001243717"/>
    </source>
</evidence>
<dbReference type="SUPFAM" id="SSF48452">
    <property type="entry name" value="TPR-like"/>
    <property type="match status" value="2"/>
</dbReference>
<dbReference type="Pfam" id="PF13181">
    <property type="entry name" value="TPR_8"/>
    <property type="match status" value="1"/>
</dbReference>
<dbReference type="InterPro" id="IPR011990">
    <property type="entry name" value="TPR-like_helical_dom_sf"/>
</dbReference>
<feature type="repeat" description="TPR" evidence="1">
    <location>
        <begin position="354"/>
        <end position="387"/>
    </location>
</feature>
<dbReference type="EMBL" id="JARXIC010000012">
    <property type="protein sequence ID" value="MDQ8194525.1"/>
    <property type="molecule type" value="Genomic_DNA"/>
</dbReference>
<comment type="caution">
    <text evidence="2">The sequence shown here is derived from an EMBL/GenBank/DDBJ whole genome shotgun (WGS) entry which is preliminary data.</text>
</comment>
<dbReference type="PROSITE" id="PS50005">
    <property type="entry name" value="TPR"/>
    <property type="match status" value="1"/>
</dbReference>
<evidence type="ECO:0000313" key="2">
    <source>
        <dbReference type="EMBL" id="MDQ8194525.1"/>
    </source>
</evidence>
<dbReference type="SMART" id="SM00028">
    <property type="entry name" value="TPR"/>
    <property type="match status" value="4"/>
</dbReference>